<dbReference type="EMBL" id="QEOB01000005">
    <property type="protein sequence ID" value="PVX84255.1"/>
    <property type="molecule type" value="Genomic_DNA"/>
</dbReference>
<comment type="caution">
    <text evidence="1">The sequence shown here is derived from an EMBL/GenBank/DDBJ whole genome shotgun (WGS) entry which is preliminary data.</text>
</comment>
<organism evidence="1 2">
    <name type="scientific">Paraburkholderia unamae</name>
    <dbReference type="NCBI Taxonomy" id="219649"/>
    <lineage>
        <taxon>Bacteria</taxon>
        <taxon>Pseudomonadati</taxon>
        <taxon>Pseudomonadota</taxon>
        <taxon>Betaproteobacteria</taxon>
        <taxon>Burkholderiales</taxon>
        <taxon>Burkholderiaceae</taxon>
        <taxon>Paraburkholderia</taxon>
    </lineage>
</organism>
<protein>
    <submittedName>
        <fullName evidence="1">Uncharacterized protein</fullName>
    </submittedName>
</protein>
<evidence type="ECO:0000313" key="1">
    <source>
        <dbReference type="EMBL" id="PVX84255.1"/>
    </source>
</evidence>
<dbReference type="RefSeq" id="WP_133254463.1">
    <property type="nucleotide sequence ID" value="NZ_QEOB01000005.1"/>
</dbReference>
<sequence>MSASQSLKSTLAACSHFFRDAAKVAVFGARRRPRALTLRMGTRFDLGARAIWLAVPGKTLAVVAVSGGREAVHPEKMKNKPGCGVL</sequence>
<reference evidence="1 2" key="1">
    <citation type="submission" date="2018-05" db="EMBL/GenBank/DDBJ databases">
        <title>Genomic Encyclopedia of Type Strains, Phase IV (KMG-V): Genome sequencing to study the core and pangenomes of soil and plant-associated prokaryotes.</title>
        <authorList>
            <person name="Whitman W."/>
        </authorList>
    </citation>
    <scope>NUCLEOTIDE SEQUENCE [LARGE SCALE GENOMIC DNA]</scope>
    <source>
        <strain evidence="1 2">SCZa-39</strain>
    </source>
</reference>
<gene>
    <name evidence="1" type="ORF">C7402_10594</name>
</gene>
<keyword evidence="2" id="KW-1185">Reference proteome</keyword>
<accession>A0ABX5KP39</accession>
<name>A0ABX5KP39_9BURK</name>
<proteinExistence type="predicted"/>
<dbReference type="Proteomes" id="UP000245712">
    <property type="component" value="Unassembled WGS sequence"/>
</dbReference>
<evidence type="ECO:0000313" key="2">
    <source>
        <dbReference type="Proteomes" id="UP000245712"/>
    </source>
</evidence>